<sequence>MPRLNQVTPDQASGAVKDIYGNLTSQMGKVVNIFQGMGNSSAALKGYLSMSAALAEGELAPEDREVIYLAVSEENGCEYCVSAHTMVAKKIGLTNEETLAARRFFSEDKKRAALLEFVRRVIASKGFVSDDELNEVRTAGYSDGQIAEAVGYIGLATYSNLFNHVNDTALDFPAAEKL</sequence>
<dbReference type="Pfam" id="PF02627">
    <property type="entry name" value="CMD"/>
    <property type="match status" value="1"/>
</dbReference>
<accession>A0ABP8N3N2</accession>
<keyword evidence="3" id="KW-1185">Reference proteome</keyword>
<dbReference type="InterPro" id="IPR029032">
    <property type="entry name" value="AhpD-like"/>
</dbReference>
<dbReference type="RefSeq" id="WP_339940765.1">
    <property type="nucleotide sequence ID" value="NZ_BAABGA010000046.1"/>
</dbReference>
<name>A0ABP8N3N2_9BACT</name>
<evidence type="ECO:0000313" key="2">
    <source>
        <dbReference type="EMBL" id="GAA4458669.1"/>
    </source>
</evidence>
<dbReference type="InterPro" id="IPR004675">
    <property type="entry name" value="AhpD_core"/>
</dbReference>
<comment type="caution">
    <text evidence="2">The sequence shown here is derived from an EMBL/GenBank/DDBJ whole genome shotgun (WGS) entry which is preliminary data.</text>
</comment>
<protein>
    <submittedName>
        <fullName evidence="2">Carboxymuconolactone decarboxylase family protein</fullName>
    </submittedName>
</protein>
<dbReference type="Gene3D" id="1.20.1290.10">
    <property type="entry name" value="AhpD-like"/>
    <property type="match status" value="1"/>
</dbReference>
<dbReference type="PANTHER" id="PTHR35446">
    <property type="entry name" value="SI:CH211-175M2.5"/>
    <property type="match status" value="1"/>
</dbReference>
<reference evidence="3" key="1">
    <citation type="journal article" date="2019" name="Int. J. Syst. Evol. Microbiol.">
        <title>The Global Catalogue of Microorganisms (GCM) 10K type strain sequencing project: providing services to taxonomists for standard genome sequencing and annotation.</title>
        <authorList>
            <consortium name="The Broad Institute Genomics Platform"/>
            <consortium name="The Broad Institute Genome Sequencing Center for Infectious Disease"/>
            <person name="Wu L."/>
            <person name="Ma J."/>
        </authorList>
    </citation>
    <scope>NUCLEOTIDE SEQUENCE [LARGE SCALE GENOMIC DNA]</scope>
    <source>
        <strain evidence="3">JCM 17759</strain>
    </source>
</reference>
<dbReference type="InterPro" id="IPR003779">
    <property type="entry name" value="CMD-like"/>
</dbReference>
<feature type="domain" description="Carboxymuconolactone decarboxylase-like" evidence="1">
    <location>
        <begin position="46"/>
        <end position="103"/>
    </location>
</feature>
<evidence type="ECO:0000313" key="3">
    <source>
        <dbReference type="Proteomes" id="UP001500840"/>
    </source>
</evidence>
<proteinExistence type="predicted"/>
<gene>
    <name evidence="2" type="ORF">GCM10023156_37180</name>
</gene>
<dbReference type="SUPFAM" id="SSF69118">
    <property type="entry name" value="AhpD-like"/>
    <property type="match status" value="1"/>
</dbReference>
<dbReference type="Proteomes" id="UP001500840">
    <property type="component" value="Unassembled WGS sequence"/>
</dbReference>
<dbReference type="PANTHER" id="PTHR35446:SF3">
    <property type="entry name" value="CMD DOMAIN-CONTAINING PROTEIN"/>
    <property type="match status" value="1"/>
</dbReference>
<dbReference type="EMBL" id="BAABGA010000046">
    <property type="protein sequence ID" value="GAA4458669.1"/>
    <property type="molecule type" value="Genomic_DNA"/>
</dbReference>
<dbReference type="NCBIfam" id="TIGR00778">
    <property type="entry name" value="ahpD_dom"/>
    <property type="match status" value="1"/>
</dbReference>
<evidence type="ECO:0000259" key="1">
    <source>
        <dbReference type="Pfam" id="PF02627"/>
    </source>
</evidence>
<organism evidence="2 3">
    <name type="scientific">Novipirellula rosea</name>
    <dbReference type="NCBI Taxonomy" id="1031540"/>
    <lineage>
        <taxon>Bacteria</taxon>
        <taxon>Pseudomonadati</taxon>
        <taxon>Planctomycetota</taxon>
        <taxon>Planctomycetia</taxon>
        <taxon>Pirellulales</taxon>
        <taxon>Pirellulaceae</taxon>
        <taxon>Novipirellula</taxon>
    </lineage>
</organism>